<dbReference type="SUPFAM" id="SSF48403">
    <property type="entry name" value="Ankyrin repeat"/>
    <property type="match status" value="1"/>
</dbReference>
<dbReference type="EMBL" id="VXIT01000009">
    <property type="protein sequence ID" value="KAA6410175.1"/>
    <property type="molecule type" value="Genomic_DNA"/>
</dbReference>
<comment type="caution">
    <text evidence="3">The sequence shown here is derived from an EMBL/GenBank/DDBJ whole genome shotgun (WGS) entry which is preliminary data.</text>
</comment>
<feature type="region of interest" description="Disordered" evidence="2">
    <location>
        <begin position="818"/>
        <end position="851"/>
    </location>
</feature>
<evidence type="ECO:0000256" key="2">
    <source>
        <dbReference type="SAM" id="MobiDB-lite"/>
    </source>
</evidence>
<dbReference type="PROSITE" id="PS50297">
    <property type="entry name" value="ANK_REP_REGION"/>
    <property type="match status" value="2"/>
</dbReference>
<feature type="region of interest" description="Disordered" evidence="2">
    <location>
        <begin position="262"/>
        <end position="298"/>
    </location>
</feature>
<evidence type="ECO:0000256" key="1">
    <source>
        <dbReference type="PROSITE-ProRule" id="PRU00023"/>
    </source>
</evidence>
<dbReference type="InterPro" id="IPR002110">
    <property type="entry name" value="Ankyrin_rpt"/>
</dbReference>
<feature type="repeat" description="ANK" evidence="1">
    <location>
        <begin position="546"/>
        <end position="578"/>
    </location>
</feature>
<protein>
    <submittedName>
        <fullName evidence="3">Uncharacterized protein</fullName>
    </submittedName>
</protein>
<dbReference type="PANTHER" id="PTHR46224:SF64">
    <property type="entry name" value="IQ MOTIF AND ANKYRIN REPEAT DOMAIN-CONTAINING PROTEIN 1"/>
    <property type="match status" value="1"/>
</dbReference>
<keyword evidence="1" id="KW-0040">ANK repeat</keyword>
<name>A0A5M8PL50_9LECA</name>
<reference evidence="3 4" key="1">
    <citation type="submission" date="2019-09" db="EMBL/GenBank/DDBJ databases">
        <title>The hologenome of the rock-dwelling lichen Lasallia pustulata.</title>
        <authorList>
            <person name="Greshake Tzovaras B."/>
            <person name="Segers F."/>
            <person name="Bicker A."/>
            <person name="Dal Grande F."/>
            <person name="Otte J."/>
            <person name="Hankeln T."/>
            <person name="Schmitt I."/>
            <person name="Ebersberger I."/>
        </authorList>
    </citation>
    <scope>NUCLEOTIDE SEQUENCE [LARGE SCALE GENOMIC DNA]</scope>
    <source>
        <strain evidence="3">A1-1</strain>
    </source>
</reference>
<sequence>MLAPHTVHCSSPLIESASCQRKTEGPKRFPGYTRYERVWMDPLSVIASCVAISTLVVQTGQAIADLRALIEELPQRLCAVKNEVNDIGLVVTQVQEFAERRQRFQEKIFEAADCDITDLLEKAQINLTTLQIIISGLTAACRKEGNKMGFLRARAWKQKHPEIEQVQREVASIKSTLSVVLQAANSCDTMDIRVDLQNLTTITSSLTTSITSGQDHLRDDFLSWLSLLPACTSDMVENAMEGVLQKHTAQMKTTTMELLTDQNARLDPLIRRPPKVRRQAQPRNSKSPQRKNTTTKTEGVAINVSQYASACPTTCVCSCHTQAKAPAPAFIDRVLGQLFVGTAGLPILSTKCDYQACKSSRAPRVSVEYWFPLGVFWSQIIRLQVGYHASMGPQFSLRSLRRVPDSAQCVHYAVHGNIEGLKDLFRRGLASPWDVSSTRGYTLSRWALYSKQYKTAKFLTLAGSDADYRPVAKTDNSTRHKAFDNLLQGGLSQDAEEDLRCLTAASDWIDEQNFGKLHKIIVKLLLSSLEEAIANDPDSIDETDAMGRTPLLWAAARGDHQAVQILLDHNADPNVMDMYFAPPVSYAADRGHTLCVKLLLEAGAVAEPKLPPGIKLGSPLNCAARNAKDPTLLKYLLTYGAQVDNTGVDGNTALTHASRTDNVRFAVLLLDYNADLNAANINRQTPLTTAIMYNSHGVLELLLEHWKEFSTCPRLKGPNLIEITALYADVKTVNLLSETNHFMLKYDAKYSLRDFAKRLTERVDVTDELIHAFDVFLSVLNKNPERPRSRESSMEKGLLEQPSALTTVYESEKIAADARQSRHGYGCTYSDDSDEADEYEDAVDDSSLVDL</sequence>
<dbReference type="Proteomes" id="UP000324767">
    <property type="component" value="Unassembled WGS sequence"/>
</dbReference>
<feature type="repeat" description="ANK" evidence="1">
    <location>
        <begin position="649"/>
        <end position="681"/>
    </location>
</feature>
<dbReference type="InterPro" id="IPR036770">
    <property type="entry name" value="Ankyrin_rpt-contain_sf"/>
</dbReference>
<dbReference type="SMART" id="SM00248">
    <property type="entry name" value="ANK"/>
    <property type="match status" value="6"/>
</dbReference>
<dbReference type="Gene3D" id="1.25.40.20">
    <property type="entry name" value="Ankyrin repeat-containing domain"/>
    <property type="match status" value="2"/>
</dbReference>
<dbReference type="InterPro" id="IPR051616">
    <property type="entry name" value="Cul2-RING_E3_ligase_SR"/>
</dbReference>
<gene>
    <name evidence="3" type="ORF">FRX48_05596</name>
</gene>
<organism evidence="3 4">
    <name type="scientific">Lasallia pustulata</name>
    <dbReference type="NCBI Taxonomy" id="136370"/>
    <lineage>
        <taxon>Eukaryota</taxon>
        <taxon>Fungi</taxon>
        <taxon>Dikarya</taxon>
        <taxon>Ascomycota</taxon>
        <taxon>Pezizomycotina</taxon>
        <taxon>Lecanoromycetes</taxon>
        <taxon>OSLEUM clade</taxon>
        <taxon>Umbilicariomycetidae</taxon>
        <taxon>Umbilicariales</taxon>
        <taxon>Umbilicariaceae</taxon>
        <taxon>Lasallia</taxon>
    </lineage>
</organism>
<accession>A0A5M8PL50</accession>
<proteinExistence type="predicted"/>
<feature type="compositionally biased region" description="Acidic residues" evidence="2">
    <location>
        <begin position="831"/>
        <end position="844"/>
    </location>
</feature>
<dbReference type="PANTHER" id="PTHR46224">
    <property type="entry name" value="ANKYRIN REPEAT FAMILY PROTEIN"/>
    <property type="match status" value="1"/>
</dbReference>
<dbReference type="AlphaFoldDB" id="A0A5M8PL50"/>
<dbReference type="Pfam" id="PF12796">
    <property type="entry name" value="Ank_2"/>
    <property type="match status" value="2"/>
</dbReference>
<dbReference type="OrthoDB" id="341259at2759"/>
<feature type="compositionally biased region" description="Polar residues" evidence="2">
    <location>
        <begin position="281"/>
        <end position="298"/>
    </location>
</feature>
<dbReference type="PROSITE" id="PS50088">
    <property type="entry name" value="ANK_REPEAT"/>
    <property type="match status" value="2"/>
</dbReference>
<evidence type="ECO:0000313" key="3">
    <source>
        <dbReference type="EMBL" id="KAA6410175.1"/>
    </source>
</evidence>
<evidence type="ECO:0000313" key="4">
    <source>
        <dbReference type="Proteomes" id="UP000324767"/>
    </source>
</evidence>